<dbReference type="CDD" id="cd04906">
    <property type="entry name" value="ACT_ThrD-I_1"/>
    <property type="match status" value="1"/>
</dbReference>
<dbReference type="SUPFAM" id="SSF53686">
    <property type="entry name" value="Tryptophan synthase beta subunit-like PLP-dependent enzymes"/>
    <property type="match status" value="1"/>
</dbReference>
<dbReference type="InterPro" id="IPR045865">
    <property type="entry name" value="ACT-like_dom_sf"/>
</dbReference>
<evidence type="ECO:0000256" key="3">
    <source>
        <dbReference type="ARBA" id="ARBA00004810"/>
    </source>
</evidence>
<dbReference type="UniPathway" id="UPA00047">
    <property type="reaction ID" value="UER00054"/>
</dbReference>
<dbReference type="InterPro" id="IPR001721">
    <property type="entry name" value="TD_ACT-like"/>
</dbReference>
<dbReference type="GO" id="GO:0004794">
    <property type="term" value="F:threonine deaminase activity"/>
    <property type="evidence" value="ECO:0007669"/>
    <property type="project" value="UniProtKB-UniRule"/>
</dbReference>
<keyword evidence="8" id="KW-0677">Repeat</keyword>
<dbReference type="SUPFAM" id="SSF55021">
    <property type="entry name" value="ACT-like"/>
    <property type="match status" value="1"/>
</dbReference>
<evidence type="ECO:0000256" key="7">
    <source>
        <dbReference type="ARBA" id="ARBA00022624"/>
    </source>
</evidence>
<comment type="cofactor">
    <cofactor evidence="2 13">
        <name>pyridoxal 5'-phosphate</name>
        <dbReference type="ChEBI" id="CHEBI:597326"/>
    </cofactor>
</comment>
<dbReference type="GO" id="GO:0003941">
    <property type="term" value="F:L-serine ammonia-lyase activity"/>
    <property type="evidence" value="ECO:0007669"/>
    <property type="project" value="TreeGrafter"/>
</dbReference>
<dbReference type="AlphaFoldDB" id="A0A517N9M8"/>
<evidence type="ECO:0000313" key="16">
    <source>
        <dbReference type="EMBL" id="QDT03841.1"/>
    </source>
</evidence>
<organism evidence="16 17">
    <name type="scientific">Rubripirellula lacrimiformis</name>
    <dbReference type="NCBI Taxonomy" id="1930273"/>
    <lineage>
        <taxon>Bacteria</taxon>
        <taxon>Pseudomonadati</taxon>
        <taxon>Planctomycetota</taxon>
        <taxon>Planctomycetia</taxon>
        <taxon>Pirellulales</taxon>
        <taxon>Pirellulaceae</taxon>
        <taxon>Rubripirellula</taxon>
    </lineage>
</organism>
<feature type="domain" description="ACT-like" evidence="15">
    <location>
        <begin position="494"/>
        <end position="565"/>
    </location>
</feature>
<dbReference type="InterPro" id="IPR038110">
    <property type="entry name" value="TD_ACT-like_sf"/>
</dbReference>
<dbReference type="PROSITE" id="PS00165">
    <property type="entry name" value="DEHYDRATASE_SER_THR"/>
    <property type="match status" value="1"/>
</dbReference>
<dbReference type="GO" id="GO:0006565">
    <property type="term" value="P:L-serine catabolic process"/>
    <property type="evidence" value="ECO:0007669"/>
    <property type="project" value="TreeGrafter"/>
</dbReference>
<keyword evidence="9 13" id="KW-0663">Pyridoxal phosphate</keyword>
<dbReference type="InterPro" id="IPR050147">
    <property type="entry name" value="Ser/Thr_Dehydratase"/>
</dbReference>
<dbReference type="PANTHER" id="PTHR48078:SF11">
    <property type="entry name" value="THREONINE DEHYDRATASE, MITOCHONDRIAL"/>
    <property type="match status" value="1"/>
</dbReference>
<evidence type="ECO:0000256" key="8">
    <source>
        <dbReference type="ARBA" id="ARBA00022737"/>
    </source>
</evidence>
<name>A0A517N9M8_9BACT</name>
<dbReference type="InterPro" id="IPR001926">
    <property type="entry name" value="TrpB-like_PALP"/>
</dbReference>
<accession>A0A517N9M8</accession>
<dbReference type="Gene3D" id="3.40.50.1100">
    <property type="match status" value="2"/>
</dbReference>
<keyword evidence="7 13" id="KW-0412">Isoleucine biosynthesis</keyword>
<dbReference type="EMBL" id="CP036525">
    <property type="protein sequence ID" value="QDT03841.1"/>
    <property type="molecule type" value="Genomic_DNA"/>
</dbReference>
<dbReference type="GO" id="GO:0006567">
    <property type="term" value="P:L-threonine catabolic process"/>
    <property type="evidence" value="ECO:0007669"/>
    <property type="project" value="TreeGrafter"/>
</dbReference>
<dbReference type="NCBIfam" id="NF009130">
    <property type="entry name" value="PRK12483.1"/>
    <property type="match status" value="1"/>
</dbReference>
<evidence type="ECO:0000256" key="5">
    <source>
        <dbReference type="ARBA" id="ARBA00011881"/>
    </source>
</evidence>
<dbReference type="NCBIfam" id="NF006674">
    <property type="entry name" value="PRK09224.1"/>
    <property type="match status" value="1"/>
</dbReference>
<gene>
    <name evidence="13 16" type="primary">ilvA</name>
    <name evidence="16" type="ORF">K227x_22260</name>
</gene>
<evidence type="ECO:0000256" key="13">
    <source>
        <dbReference type="RuleBase" id="RU362012"/>
    </source>
</evidence>
<keyword evidence="11 13" id="KW-0100">Branched-chain amino acid biosynthesis</keyword>
<comment type="subunit">
    <text evidence="5 13">Homotetramer.</text>
</comment>
<evidence type="ECO:0000259" key="15">
    <source>
        <dbReference type="PROSITE" id="PS51672"/>
    </source>
</evidence>
<evidence type="ECO:0000256" key="2">
    <source>
        <dbReference type="ARBA" id="ARBA00001933"/>
    </source>
</evidence>
<comment type="similarity">
    <text evidence="4 13">Belongs to the serine/threonine dehydratase family.</text>
</comment>
<dbReference type="InterPro" id="IPR036052">
    <property type="entry name" value="TrpB-like_PALP_sf"/>
</dbReference>
<dbReference type="GO" id="GO:0009097">
    <property type="term" value="P:isoleucine biosynthetic process"/>
    <property type="evidence" value="ECO:0007669"/>
    <property type="project" value="UniProtKB-UniRule"/>
</dbReference>
<dbReference type="InterPro" id="IPR000634">
    <property type="entry name" value="Ser/Thr_deHydtase_PyrdxlP-BS"/>
</dbReference>
<protein>
    <recommendedName>
        <fullName evidence="13">L-threonine dehydratase</fullName>
        <ecNumber evidence="13">4.3.1.19</ecNumber>
    </recommendedName>
    <alternativeName>
        <fullName evidence="13">Threonine deaminase</fullName>
    </alternativeName>
</protein>
<sequence>MVDTNQGGLPDGRTNPPRNWITGQETTRSNFGLGRDLSQPQRGLAAVKRVVWPQPGVAKRPPMTRMDRMDKTLLDYLQRILNARVYDVAIETALDPAPKLSKRLDNRVWLKREDTQPVFSFKLRGAYNKMARLSQAERSRGVVCASAGNHAQGVALSARKLGCRATIVMPVTTPQLKSDAVASLGADVVFHGESYSDAHTHATRLADQHGFVFVHPFDDPDVIAGQGTIGMEILRQHQHPIHAVFVAVGGGGLIAGVAAYIKAVRPEIKVIGVQMVDSDAMMRSVRAKQRVRLDDVGLFSDGTAVKYVGEETFRIARNLVDEFITVDSDSVCAAIKDAFEDTRSIMEPAGAIGIAGMKQYVAKNKIQDQSLVAITCGANINFDRLRFVAERAEVGEEREALFAITIPEERGSFKKLCELVRQRSVTEFSYRLSDNDHAHVLVGLTTEDRSEAALIGQTFSDAGFAAVNLVDDELSKQHLRYMVGGRSPLTENERLFRFEFPERPGALMRFLSSMAPGWNISLFHYRNHGADYGRILVGIQVPPNDHAALQAFLGDRGYPFAEETENPVYQMFLR</sequence>
<dbReference type="FunFam" id="3.40.1020.10:FF:000001">
    <property type="entry name" value="L-threonine dehydratase"/>
    <property type="match status" value="1"/>
</dbReference>
<feature type="domain" description="ACT-like" evidence="15">
    <location>
        <begin position="400"/>
        <end position="471"/>
    </location>
</feature>
<keyword evidence="10 13" id="KW-0456">Lyase</keyword>
<dbReference type="CDD" id="cd01562">
    <property type="entry name" value="Thr-dehyd"/>
    <property type="match status" value="1"/>
</dbReference>
<dbReference type="Pfam" id="PF00291">
    <property type="entry name" value="PALP"/>
    <property type="match status" value="1"/>
</dbReference>
<dbReference type="GO" id="GO:0030170">
    <property type="term" value="F:pyridoxal phosphate binding"/>
    <property type="evidence" value="ECO:0007669"/>
    <property type="project" value="InterPro"/>
</dbReference>
<evidence type="ECO:0000256" key="10">
    <source>
        <dbReference type="ARBA" id="ARBA00023239"/>
    </source>
</evidence>
<dbReference type="EC" id="4.3.1.19" evidence="13"/>
<evidence type="ECO:0000256" key="9">
    <source>
        <dbReference type="ARBA" id="ARBA00022898"/>
    </source>
</evidence>
<reference evidence="16 17" key="1">
    <citation type="submission" date="2019-02" db="EMBL/GenBank/DDBJ databases">
        <title>Deep-cultivation of Planctomycetes and their phenomic and genomic characterization uncovers novel biology.</title>
        <authorList>
            <person name="Wiegand S."/>
            <person name="Jogler M."/>
            <person name="Boedeker C."/>
            <person name="Pinto D."/>
            <person name="Vollmers J."/>
            <person name="Rivas-Marin E."/>
            <person name="Kohn T."/>
            <person name="Peeters S.H."/>
            <person name="Heuer A."/>
            <person name="Rast P."/>
            <person name="Oberbeckmann S."/>
            <person name="Bunk B."/>
            <person name="Jeske O."/>
            <person name="Meyerdierks A."/>
            <person name="Storesund J.E."/>
            <person name="Kallscheuer N."/>
            <person name="Luecker S."/>
            <person name="Lage O.M."/>
            <person name="Pohl T."/>
            <person name="Merkel B.J."/>
            <person name="Hornburger P."/>
            <person name="Mueller R.-W."/>
            <person name="Bruemmer F."/>
            <person name="Labrenz M."/>
            <person name="Spormann A.M."/>
            <person name="Op den Camp H."/>
            <person name="Overmann J."/>
            <person name="Amann R."/>
            <person name="Jetten M.S.M."/>
            <person name="Mascher T."/>
            <person name="Medema M.H."/>
            <person name="Devos D.P."/>
            <person name="Kaster A.-K."/>
            <person name="Ovreas L."/>
            <person name="Rohde M."/>
            <person name="Galperin M.Y."/>
            <person name="Jogler C."/>
        </authorList>
    </citation>
    <scope>NUCLEOTIDE SEQUENCE [LARGE SCALE GENOMIC DNA]</scope>
    <source>
        <strain evidence="16 17">K22_7</strain>
    </source>
</reference>
<comment type="function">
    <text evidence="12 13">Catalyzes the anaerobic formation of alpha-ketobutyrate and ammonia from threonine in a two-step reaction. The first step involved a dehydration of threonine and a production of enamine intermediates (aminocrotonate), which tautomerizes to its imine form (iminobutyrate). Both intermediates are unstable and short-lived. The second step is the nonenzymatic hydrolysis of the enamine/imine intermediates to form 2-ketobutyrate and free ammonia. In the low water environment of the cell, the second step is accelerated by RidA.</text>
</comment>
<dbReference type="Gene3D" id="3.40.1020.10">
    <property type="entry name" value="Biosynthetic Threonine Deaminase, Domain 3"/>
    <property type="match status" value="1"/>
</dbReference>
<evidence type="ECO:0000256" key="6">
    <source>
        <dbReference type="ARBA" id="ARBA00022605"/>
    </source>
</evidence>
<evidence type="ECO:0000256" key="11">
    <source>
        <dbReference type="ARBA" id="ARBA00023304"/>
    </source>
</evidence>
<keyword evidence="17" id="KW-1185">Reference proteome</keyword>
<evidence type="ECO:0000256" key="12">
    <source>
        <dbReference type="ARBA" id="ARBA00025527"/>
    </source>
</evidence>
<dbReference type="Pfam" id="PF00585">
    <property type="entry name" value="Thr_dehydrat_C"/>
    <property type="match status" value="2"/>
</dbReference>
<feature type="region of interest" description="Disordered" evidence="14">
    <location>
        <begin position="1"/>
        <end position="35"/>
    </location>
</feature>
<comment type="catalytic activity">
    <reaction evidence="1 13">
        <text>L-threonine = 2-oxobutanoate + NH4(+)</text>
        <dbReference type="Rhea" id="RHEA:22108"/>
        <dbReference type="ChEBI" id="CHEBI:16763"/>
        <dbReference type="ChEBI" id="CHEBI:28938"/>
        <dbReference type="ChEBI" id="CHEBI:57926"/>
        <dbReference type="EC" id="4.3.1.19"/>
    </reaction>
</comment>
<keyword evidence="6 13" id="KW-0028">Amino-acid biosynthesis</keyword>
<dbReference type="Proteomes" id="UP000318538">
    <property type="component" value="Chromosome"/>
</dbReference>
<comment type="pathway">
    <text evidence="3 13">Amino-acid biosynthesis; L-isoleucine biosynthesis; 2-oxobutanoate from L-threonine: step 1/1.</text>
</comment>
<feature type="compositionally biased region" description="Polar residues" evidence="14">
    <location>
        <begin position="21"/>
        <end position="30"/>
    </location>
</feature>
<dbReference type="PROSITE" id="PS51672">
    <property type="entry name" value="ACT_LIKE"/>
    <property type="match status" value="2"/>
</dbReference>
<dbReference type="NCBIfam" id="TIGR01124">
    <property type="entry name" value="ilvA_2Cterm"/>
    <property type="match status" value="1"/>
</dbReference>
<proteinExistence type="inferred from homology"/>
<evidence type="ECO:0000256" key="14">
    <source>
        <dbReference type="SAM" id="MobiDB-lite"/>
    </source>
</evidence>
<dbReference type="FunFam" id="3.40.50.1100:FF:000008">
    <property type="entry name" value="L-threonine dehydratase"/>
    <property type="match status" value="1"/>
</dbReference>
<dbReference type="InterPro" id="IPR005787">
    <property type="entry name" value="Thr_deHydtase_biosynth"/>
</dbReference>
<evidence type="ECO:0000256" key="1">
    <source>
        <dbReference type="ARBA" id="ARBA00001274"/>
    </source>
</evidence>
<dbReference type="CDD" id="cd04907">
    <property type="entry name" value="ACT_ThrD-I_2"/>
    <property type="match status" value="1"/>
</dbReference>
<dbReference type="PANTHER" id="PTHR48078">
    <property type="entry name" value="THREONINE DEHYDRATASE, MITOCHONDRIAL-RELATED"/>
    <property type="match status" value="1"/>
</dbReference>
<dbReference type="KEGG" id="rlc:K227x_22260"/>
<evidence type="ECO:0000256" key="4">
    <source>
        <dbReference type="ARBA" id="ARBA00010869"/>
    </source>
</evidence>
<evidence type="ECO:0000313" key="17">
    <source>
        <dbReference type="Proteomes" id="UP000318538"/>
    </source>
</evidence>